<gene>
    <name evidence="2" type="ORF">PSON_ATCC_30995.1.T0340244</name>
</gene>
<keyword evidence="1" id="KW-0812">Transmembrane</keyword>
<evidence type="ECO:0000256" key="1">
    <source>
        <dbReference type="SAM" id="Phobius"/>
    </source>
</evidence>
<protein>
    <recommendedName>
        <fullName evidence="4">Transmembrane protein</fullName>
    </recommendedName>
</protein>
<dbReference type="GO" id="GO:0008270">
    <property type="term" value="F:zinc ion binding"/>
    <property type="evidence" value="ECO:0007669"/>
    <property type="project" value="TreeGrafter"/>
</dbReference>
<feature type="transmembrane region" description="Helical" evidence="1">
    <location>
        <begin position="301"/>
        <end position="327"/>
    </location>
</feature>
<dbReference type="AlphaFoldDB" id="A0A8S1MD72"/>
<dbReference type="PANTHER" id="PTHR12621:SF7">
    <property type="entry name" value="CYSTEINE AND HISTIDINE-RICH DOMAIN-CONTAINING PROTEIN 1"/>
    <property type="match status" value="1"/>
</dbReference>
<feature type="transmembrane region" description="Helical" evidence="1">
    <location>
        <begin position="32"/>
        <end position="54"/>
    </location>
</feature>
<dbReference type="EMBL" id="CAJJDN010000034">
    <property type="protein sequence ID" value="CAD8076201.1"/>
    <property type="molecule type" value="Genomic_DNA"/>
</dbReference>
<comment type="caution">
    <text evidence="2">The sequence shown here is derived from an EMBL/GenBank/DDBJ whole genome shotgun (WGS) entry which is preliminary data.</text>
</comment>
<keyword evidence="3" id="KW-1185">Reference proteome</keyword>
<dbReference type="Proteomes" id="UP000692954">
    <property type="component" value="Unassembled WGS sequence"/>
</dbReference>
<keyword evidence="1" id="KW-1133">Transmembrane helix</keyword>
<dbReference type="PANTHER" id="PTHR12621">
    <property type="entry name" value="CYSTEINE AND HISTIDINE-RICH DOMAIN CHORD -CONTAINING PROTEIN"/>
    <property type="match status" value="1"/>
</dbReference>
<proteinExistence type="predicted"/>
<evidence type="ECO:0000313" key="2">
    <source>
        <dbReference type="EMBL" id="CAD8076201.1"/>
    </source>
</evidence>
<reference evidence="2" key="1">
    <citation type="submission" date="2021-01" db="EMBL/GenBank/DDBJ databases">
        <authorList>
            <consortium name="Genoscope - CEA"/>
            <person name="William W."/>
        </authorList>
    </citation>
    <scope>NUCLEOTIDE SEQUENCE</scope>
</reference>
<accession>A0A8S1MD72</accession>
<keyword evidence="1" id="KW-0472">Membrane</keyword>
<name>A0A8S1MD72_9CILI</name>
<sequence>MKQIQKILKKADFFGIPFLQQINQKESIYQSAIGGFVTLLVFCSSLAYTIWVIYQWQTNQLSPKISNSVHISNFSLLDFNYDVVKLYFWKVDETFIDPFEEKVLLPILSYTTTNGTQITEVIQYSDRVTNEGNKFFIPKINFGTEYIDGNAFTTSQMYIQIIKCRPELLQFNETCASEETSNRFFEQPLNAIAIQITFKQINSKNGEIQSSAQEFYFQIEQPNCYTLNVFLQSNFYDIRDYFLFGPSKYKEFLNSAVIQSQTNTINYCQKAYQEEVYGLLFIAMQASQVKTIYEYPHAGDLLANIGSIVSVLFMMKYLIIVLNQYFLTKTVINEIMKMYYPQLKFIKLQKNWRRKIVGVYYNKLELDVKEYLKFYKLAQQQMKPKLSFLNLLYEVSRIYFILRSIKTRDEFRKCLSIGVKLNFLTPKESQPDSGLKSYFTQRFDNDNQLLTYEDVSIISLFEQNQVFVIEKIINDLETQNLEFYEINKVL</sequence>
<evidence type="ECO:0008006" key="4">
    <source>
        <dbReference type="Google" id="ProtNLM"/>
    </source>
</evidence>
<organism evidence="2 3">
    <name type="scientific">Paramecium sonneborni</name>
    <dbReference type="NCBI Taxonomy" id="65129"/>
    <lineage>
        <taxon>Eukaryota</taxon>
        <taxon>Sar</taxon>
        <taxon>Alveolata</taxon>
        <taxon>Ciliophora</taxon>
        <taxon>Intramacronucleata</taxon>
        <taxon>Oligohymenophorea</taxon>
        <taxon>Peniculida</taxon>
        <taxon>Parameciidae</taxon>
        <taxon>Paramecium</taxon>
    </lineage>
</organism>
<evidence type="ECO:0000313" key="3">
    <source>
        <dbReference type="Proteomes" id="UP000692954"/>
    </source>
</evidence>